<gene>
    <name evidence="3" type="ORF">ASEP1449_LOCUS3454</name>
</gene>
<feature type="region of interest" description="Disordered" evidence="1">
    <location>
        <begin position="115"/>
        <end position="158"/>
    </location>
</feature>
<keyword evidence="2" id="KW-0812">Transmembrane</keyword>
<feature type="transmembrane region" description="Helical" evidence="2">
    <location>
        <begin position="6"/>
        <end position="25"/>
    </location>
</feature>
<evidence type="ECO:0000256" key="1">
    <source>
        <dbReference type="SAM" id="MobiDB-lite"/>
    </source>
</evidence>
<keyword evidence="2" id="KW-1133">Transmembrane helix</keyword>
<protein>
    <submittedName>
        <fullName evidence="3">Uncharacterized protein</fullName>
    </submittedName>
</protein>
<sequence>MGPKIPAHVLGFGLALLPPCIYGLYYSKNKKTDEDFEIMLREKYSRNIESSKSKREDMSKIFQQMKESGEASVQGKTDMDQQFAQILQGGKGQAKRRFAVDESLYGTEEGATSLQAAEQKIEADKKKRKKKKKPKKKSAVKDKDDNKDTGTNKQRSAVAVAGGAAVGMVAILALFIGRGAKPQ</sequence>
<name>A0A7S2UAD1_9STRA</name>
<evidence type="ECO:0000313" key="3">
    <source>
        <dbReference type="EMBL" id="CAD9811629.1"/>
    </source>
</evidence>
<dbReference type="AlphaFoldDB" id="A0A7S2UAD1"/>
<accession>A0A7S2UAD1</accession>
<feature type="compositionally biased region" description="Basic residues" evidence="1">
    <location>
        <begin position="126"/>
        <end position="138"/>
    </location>
</feature>
<feature type="compositionally biased region" description="Basic and acidic residues" evidence="1">
    <location>
        <begin position="139"/>
        <end position="150"/>
    </location>
</feature>
<keyword evidence="2" id="KW-0472">Membrane</keyword>
<evidence type="ECO:0000256" key="2">
    <source>
        <dbReference type="SAM" id="Phobius"/>
    </source>
</evidence>
<reference evidence="3" key="1">
    <citation type="submission" date="2021-01" db="EMBL/GenBank/DDBJ databases">
        <authorList>
            <person name="Corre E."/>
            <person name="Pelletier E."/>
            <person name="Niang G."/>
            <person name="Scheremetjew M."/>
            <person name="Finn R."/>
            <person name="Kale V."/>
            <person name="Holt S."/>
            <person name="Cochrane G."/>
            <person name="Meng A."/>
            <person name="Brown T."/>
            <person name="Cohen L."/>
        </authorList>
    </citation>
    <scope>NUCLEOTIDE SEQUENCE</scope>
    <source>
        <strain evidence="3">CCMP2084</strain>
    </source>
</reference>
<proteinExistence type="predicted"/>
<organism evidence="3">
    <name type="scientific">Attheya septentrionalis</name>
    <dbReference type="NCBI Taxonomy" id="420275"/>
    <lineage>
        <taxon>Eukaryota</taxon>
        <taxon>Sar</taxon>
        <taxon>Stramenopiles</taxon>
        <taxon>Ochrophyta</taxon>
        <taxon>Bacillariophyta</taxon>
        <taxon>Coscinodiscophyceae</taxon>
        <taxon>Chaetocerotophycidae</taxon>
        <taxon>Chaetocerotales</taxon>
        <taxon>Attheyaceae</taxon>
        <taxon>Attheya</taxon>
    </lineage>
</organism>
<dbReference type="EMBL" id="HBHQ01005171">
    <property type="protein sequence ID" value="CAD9811629.1"/>
    <property type="molecule type" value="Transcribed_RNA"/>
</dbReference>
<feature type="transmembrane region" description="Helical" evidence="2">
    <location>
        <begin position="157"/>
        <end position="177"/>
    </location>
</feature>